<keyword evidence="4" id="KW-1185">Reference proteome</keyword>
<evidence type="ECO:0000313" key="4">
    <source>
        <dbReference type="Proteomes" id="UP001221898"/>
    </source>
</evidence>
<dbReference type="AlphaFoldDB" id="A0AAD7T6E9"/>
<feature type="chain" id="PRO_5041983321" evidence="2">
    <location>
        <begin position="17"/>
        <end position="156"/>
    </location>
</feature>
<name>A0AAD7T6E9_9TELE</name>
<organism evidence="3 4">
    <name type="scientific">Aldrovandia affinis</name>
    <dbReference type="NCBI Taxonomy" id="143900"/>
    <lineage>
        <taxon>Eukaryota</taxon>
        <taxon>Metazoa</taxon>
        <taxon>Chordata</taxon>
        <taxon>Craniata</taxon>
        <taxon>Vertebrata</taxon>
        <taxon>Euteleostomi</taxon>
        <taxon>Actinopterygii</taxon>
        <taxon>Neopterygii</taxon>
        <taxon>Teleostei</taxon>
        <taxon>Notacanthiformes</taxon>
        <taxon>Halosauridae</taxon>
        <taxon>Aldrovandia</taxon>
    </lineage>
</organism>
<protein>
    <submittedName>
        <fullName evidence="3">Uncharacterized protein</fullName>
    </submittedName>
</protein>
<feature type="region of interest" description="Disordered" evidence="1">
    <location>
        <begin position="31"/>
        <end position="84"/>
    </location>
</feature>
<evidence type="ECO:0000313" key="3">
    <source>
        <dbReference type="EMBL" id="KAJ8415299.1"/>
    </source>
</evidence>
<accession>A0AAD7T6E9</accession>
<feature type="region of interest" description="Disordered" evidence="1">
    <location>
        <begin position="116"/>
        <end position="156"/>
    </location>
</feature>
<comment type="caution">
    <text evidence="3">The sequence shown here is derived from an EMBL/GenBank/DDBJ whole genome shotgun (WGS) entry which is preliminary data.</text>
</comment>
<dbReference type="EMBL" id="JAINUG010000009">
    <property type="protein sequence ID" value="KAJ8415299.1"/>
    <property type="molecule type" value="Genomic_DNA"/>
</dbReference>
<feature type="compositionally biased region" description="Pro residues" evidence="1">
    <location>
        <begin position="58"/>
        <end position="69"/>
    </location>
</feature>
<evidence type="ECO:0000256" key="1">
    <source>
        <dbReference type="SAM" id="MobiDB-lite"/>
    </source>
</evidence>
<keyword evidence="2" id="KW-0732">Signal</keyword>
<evidence type="ECO:0000256" key="2">
    <source>
        <dbReference type="SAM" id="SignalP"/>
    </source>
</evidence>
<feature type="signal peptide" evidence="2">
    <location>
        <begin position="1"/>
        <end position="16"/>
    </location>
</feature>
<reference evidence="3" key="1">
    <citation type="journal article" date="2023" name="Science">
        <title>Genome structures resolve the early diversification of teleost fishes.</title>
        <authorList>
            <person name="Parey E."/>
            <person name="Louis A."/>
            <person name="Montfort J."/>
            <person name="Bouchez O."/>
            <person name="Roques C."/>
            <person name="Iampietro C."/>
            <person name="Lluch J."/>
            <person name="Castinel A."/>
            <person name="Donnadieu C."/>
            <person name="Desvignes T."/>
            <person name="Floi Bucao C."/>
            <person name="Jouanno E."/>
            <person name="Wen M."/>
            <person name="Mejri S."/>
            <person name="Dirks R."/>
            <person name="Jansen H."/>
            <person name="Henkel C."/>
            <person name="Chen W.J."/>
            <person name="Zahm M."/>
            <person name="Cabau C."/>
            <person name="Klopp C."/>
            <person name="Thompson A.W."/>
            <person name="Robinson-Rechavi M."/>
            <person name="Braasch I."/>
            <person name="Lecointre G."/>
            <person name="Bobe J."/>
            <person name="Postlethwait J.H."/>
            <person name="Berthelot C."/>
            <person name="Roest Crollius H."/>
            <person name="Guiguen Y."/>
        </authorList>
    </citation>
    <scope>NUCLEOTIDE SEQUENCE</scope>
    <source>
        <strain evidence="3">NC1722</strain>
    </source>
</reference>
<dbReference type="Proteomes" id="UP001221898">
    <property type="component" value="Unassembled WGS sequence"/>
</dbReference>
<proteinExistence type="predicted"/>
<gene>
    <name evidence="3" type="ORF">AAFF_G00422790</name>
</gene>
<sequence length="156" mass="16007">MCWLLIALGSGPYLRAFCPEVRLLFTGAAGARSPPRLDGSRRGWGATCGRLPLTGSPGPHPPLPSPPAPAAAQSPGYGARRCSQRQWEELEAAKDDSTETAEAFVRVIRVCGSTKAQGEVGGGTGNEVSLVGGRLIDPGATGEGEEPAEPPGETGS</sequence>